<name>A0ABV2DTR2_9HYPH</name>
<feature type="domain" description="FAD dependent oxidoreductase" evidence="3">
    <location>
        <begin position="3"/>
        <end position="403"/>
    </location>
</feature>
<dbReference type="Gene3D" id="3.50.50.60">
    <property type="entry name" value="FAD/NAD(P)-binding domain"/>
    <property type="match status" value="2"/>
</dbReference>
<accession>A0ABV2DTR2</accession>
<dbReference type="InterPro" id="IPR006076">
    <property type="entry name" value="FAD-dep_OxRdtase"/>
</dbReference>
<dbReference type="RefSeq" id="WP_354465266.1">
    <property type="nucleotide sequence ID" value="NZ_JBEWSZ010000020.1"/>
</dbReference>
<dbReference type="SUPFAM" id="SSF51905">
    <property type="entry name" value="FAD/NAD(P)-binding domain"/>
    <property type="match status" value="1"/>
</dbReference>
<organism evidence="4 5">
    <name type="scientific">Mesorhizobium shangrilense</name>
    <dbReference type="NCBI Taxonomy" id="460060"/>
    <lineage>
        <taxon>Bacteria</taxon>
        <taxon>Pseudomonadati</taxon>
        <taxon>Pseudomonadota</taxon>
        <taxon>Alphaproteobacteria</taxon>
        <taxon>Hyphomicrobiales</taxon>
        <taxon>Phyllobacteriaceae</taxon>
        <taxon>Mesorhizobium</taxon>
    </lineage>
</organism>
<dbReference type="EC" id="1.4.99.-" evidence="4"/>
<protein>
    <submittedName>
        <fullName evidence="4">D-amino acid dehydrogenase</fullName>
        <ecNumber evidence="4">1.4.99.-</ecNumber>
    </submittedName>
</protein>
<evidence type="ECO:0000259" key="3">
    <source>
        <dbReference type="Pfam" id="PF01266"/>
    </source>
</evidence>
<keyword evidence="5" id="KW-1185">Reference proteome</keyword>
<proteinExistence type="inferred from homology"/>
<dbReference type="Gene3D" id="3.30.9.10">
    <property type="entry name" value="D-Amino Acid Oxidase, subunit A, domain 2"/>
    <property type="match status" value="1"/>
</dbReference>
<sequence>MRKIVVIGAGITGVSTAYALLERGYDVTVLDRQRYAAMETSFANGGQLSASNAEVWNRWSTILKGIRWMVRHDAPLLMNPAPNWHKYSWLAEFVANIPNYRGNTIKTTKLAIMARKHMFEIAEKEGIDFDHVRRGILHIYREKSDFDHARSVNELLVQGGLDRRPVTVEEVKSIEPTLHSTLYGGFYTPSDSTGDIHKYTIGLARACEKRGARFYYDADVRRIKRQESFRVSYASGTEDRHSGQHEIRADAIVICAGCRSRDFAARLGDRLNIYPVKGYSITVELDESASQETAPWVSLLDDRAKIVTSRLGLSRLRVAGTAEFNGPNRDIRDDRIKPLVDWTRMHFPEVDTKCVVPWAGLRPMTPNMMPRVGKGRAHGVFYNTGHGHLGWTLSAATAEMLAEIISGDLPADARRVA</sequence>
<dbReference type="EMBL" id="JBEWSZ010000020">
    <property type="protein sequence ID" value="MET2833033.1"/>
    <property type="molecule type" value="Genomic_DNA"/>
</dbReference>
<evidence type="ECO:0000256" key="1">
    <source>
        <dbReference type="ARBA" id="ARBA00009410"/>
    </source>
</evidence>
<keyword evidence="2 4" id="KW-0560">Oxidoreductase</keyword>
<dbReference type="SUPFAM" id="SSF54373">
    <property type="entry name" value="FAD-linked reductases, C-terminal domain"/>
    <property type="match status" value="1"/>
</dbReference>
<comment type="similarity">
    <text evidence="1">Belongs to the DadA oxidoreductase family.</text>
</comment>
<dbReference type="GO" id="GO:0016491">
    <property type="term" value="F:oxidoreductase activity"/>
    <property type="evidence" value="ECO:0007669"/>
    <property type="project" value="UniProtKB-KW"/>
</dbReference>
<evidence type="ECO:0000313" key="4">
    <source>
        <dbReference type="EMBL" id="MET2833033.1"/>
    </source>
</evidence>
<evidence type="ECO:0000313" key="5">
    <source>
        <dbReference type="Proteomes" id="UP001548832"/>
    </source>
</evidence>
<dbReference type="NCBIfam" id="NF009074">
    <property type="entry name" value="PRK12409.1"/>
    <property type="match status" value="1"/>
</dbReference>
<evidence type="ECO:0000256" key="2">
    <source>
        <dbReference type="ARBA" id="ARBA00023002"/>
    </source>
</evidence>
<comment type="caution">
    <text evidence="4">The sequence shown here is derived from an EMBL/GenBank/DDBJ whole genome shotgun (WGS) entry which is preliminary data.</text>
</comment>
<reference evidence="4 5" key="1">
    <citation type="submission" date="2024-06" db="EMBL/GenBank/DDBJ databases">
        <authorList>
            <person name="Kim D.-U."/>
        </authorList>
    </citation>
    <scope>NUCLEOTIDE SEQUENCE [LARGE SCALE GENOMIC DNA]</scope>
    <source>
        <strain evidence="4 5">KACC15460</strain>
    </source>
</reference>
<gene>
    <name evidence="4" type="ORF">ABVQ20_39720</name>
</gene>
<dbReference type="InterPro" id="IPR036188">
    <property type="entry name" value="FAD/NAD-bd_sf"/>
</dbReference>
<dbReference type="PANTHER" id="PTHR13847">
    <property type="entry name" value="SARCOSINE DEHYDROGENASE-RELATED"/>
    <property type="match status" value="1"/>
</dbReference>
<dbReference type="Pfam" id="PF01266">
    <property type="entry name" value="DAO"/>
    <property type="match status" value="1"/>
</dbReference>
<dbReference type="Proteomes" id="UP001548832">
    <property type="component" value="Unassembled WGS sequence"/>
</dbReference>
<dbReference type="PANTHER" id="PTHR13847:SF280">
    <property type="entry name" value="D-AMINO ACID DEHYDROGENASE"/>
    <property type="match status" value="1"/>
</dbReference>